<dbReference type="InterPro" id="IPR013022">
    <property type="entry name" value="Xyl_isomerase-like_TIM-brl"/>
</dbReference>
<protein>
    <recommendedName>
        <fullName evidence="1">Xylose isomerase-like TIM barrel domain-containing protein</fullName>
    </recommendedName>
</protein>
<dbReference type="InterPro" id="IPR050312">
    <property type="entry name" value="IolE/XylAMocC-like"/>
</dbReference>
<dbReference type="AlphaFoldDB" id="A0A0F8ZKY6"/>
<gene>
    <name evidence="2" type="ORF">LCGC14_2682450</name>
</gene>
<evidence type="ECO:0000313" key="2">
    <source>
        <dbReference type="EMBL" id="KKK94478.1"/>
    </source>
</evidence>
<feature type="non-terminal residue" evidence="2">
    <location>
        <position position="1"/>
    </location>
</feature>
<dbReference type="Pfam" id="PF01261">
    <property type="entry name" value="AP_endonuc_2"/>
    <property type="match status" value="1"/>
</dbReference>
<dbReference type="Gene3D" id="3.20.20.150">
    <property type="entry name" value="Divalent-metal-dependent TIM barrel enzymes"/>
    <property type="match status" value="1"/>
</dbReference>
<evidence type="ECO:0000259" key="1">
    <source>
        <dbReference type="Pfam" id="PF01261"/>
    </source>
</evidence>
<comment type="caution">
    <text evidence="2">The sequence shown here is derived from an EMBL/GenBank/DDBJ whole genome shotgun (WGS) entry which is preliminary data.</text>
</comment>
<sequence length="167" mass="18250">LESEAVSFWAGVKQEQVNQEQAMNYLKTGVTALAAHAAEKNVVLALEPEPGMLIETLADVEQLNKRLAIPLPLALDVGHVWVTGEMDPADAVKNHAKHSATAAIEGMKKGVHIHLPVTEGDMDVPRIVTAFQQQEYDKLICVELSRESHRAHKAIFESIAALRAMEA</sequence>
<proteinExistence type="predicted"/>
<organism evidence="2">
    <name type="scientific">marine sediment metagenome</name>
    <dbReference type="NCBI Taxonomy" id="412755"/>
    <lineage>
        <taxon>unclassified sequences</taxon>
        <taxon>metagenomes</taxon>
        <taxon>ecological metagenomes</taxon>
    </lineage>
</organism>
<dbReference type="InterPro" id="IPR036237">
    <property type="entry name" value="Xyl_isomerase-like_sf"/>
</dbReference>
<dbReference type="EMBL" id="LAZR01047323">
    <property type="protein sequence ID" value="KKK94478.1"/>
    <property type="molecule type" value="Genomic_DNA"/>
</dbReference>
<feature type="domain" description="Xylose isomerase-like TIM barrel" evidence="1">
    <location>
        <begin position="5"/>
        <end position="164"/>
    </location>
</feature>
<reference evidence="2" key="1">
    <citation type="journal article" date="2015" name="Nature">
        <title>Complex archaea that bridge the gap between prokaryotes and eukaryotes.</title>
        <authorList>
            <person name="Spang A."/>
            <person name="Saw J.H."/>
            <person name="Jorgensen S.L."/>
            <person name="Zaremba-Niedzwiedzka K."/>
            <person name="Martijn J."/>
            <person name="Lind A.E."/>
            <person name="van Eijk R."/>
            <person name="Schleper C."/>
            <person name="Guy L."/>
            <person name="Ettema T.J."/>
        </authorList>
    </citation>
    <scope>NUCLEOTIDE SEQUENCE</scope>
</reference>
<dbReference type="PANTHER" id="PTHR12110">
    <property type="entry name" value="HYDROXYPYRUVATE ISOMERASE"/>
    <property type="match status" value="1"/>
</dbReference>
<dbReference type="SUPFAM" id="SSF51658">
    <property type="entry name" value="Xylose isomerase-like"/>
    <property type="match status" value="1"/>
</dbReference>
<name>A0A0F8ZKY6_9ZZZZ</name>
<dbReference type="PANTHER" id="PTHR12110:SF52">
    <property type="entry name" value="XYLOSE ISOMERASE"/>
    <property type="match status" value="1"/>
</dbReference>
<accession>A0A0F8ZKY6</accession>